<dbReference type="GO" id="GO:0016874">
    <property type="term" value="F:ligase activity"/>
    <property type="evidence" value="ECO:0007669"/>
    <property type="project" value="UniProtKB-KW"/>
</dbReference>
<reference evidence="1" key="1">
    <citation type="submission" date="2020-10" db="EMBL/GenBank/DDBJ databases">
        <authorList>
            <person name="Gilroy R."/>
        </authorList>
    </citation>
    <scope>NUCLEOTIDE SEQUENCE</scope>
    <source>
        <strain evidence="1">ChiGjej1B1-24693</strain>
    </source>
</reference>
<dbReference type="Pfam" id="PF13563">
    <property type="entry name" value="2_5_RNA_ligase2"/>
    <property type="match status" value="1"/>
</dbReference>
<evidence type="ECO:0000313" key="2">
    <source>
        <dbReference type="Proteomes" id="UP000886842"/>
    </source>
</evidence>
<accession>A0A9D1GZS8</accession>
<feature type="non-terminal residue" evidence="1">
    <location>
        <position position="1"/>
    </location>
</feature>
<keyword evidence="1" id="KW-0436">Ligase</keyword>
<name>A0A9D1GZS8_9ACTN</name>
<dbReference type="Proteomes" id="UP000886842">
    <property type="component" value="Unassembled WGS sequence"/>
</dbReference>
<comment type="caution">
    <text evidence="1">The sequence shown here is derived from an EMBL/GenBank/DDBJ whole genome shotgun (WGS) entry which is preliminary data.</text>
</comment>
<evidence type="ECO:0000313" key="1">
    <source>
        <dbReference type="EMBL" id="HIT75785.1"/>
    </source>
</evidence>
<dbReference type="AlphaFoldDB" id="A0A9D1GZS8"/>
<organism evidence="1 2">
    <name type="scientific">Candidatus Avipropionibacterium avicola</name>
    <dbReference type="NCBI Taxonomy" id="2840701"/>
    <lineage>
        <taxon>Bacteria</taxon>
        <taxon>Bacillati</taxon>
        <taxon>Actinomycetota</taxon>
        <taxon>Actinomycetes</taxon>
        <taxon>Propionibacteriales</taxon>
        <taxon>Propionibacteriaceae</taxon>
        <taxon>Propionibacteriaceae incertae sedis</taxon>
        <taxon>Candidatus Avipropionibacterium</taxon>
    </lineage>
</organism>
<protein>
    <submittedName>
        <fullName evidence="1">2'-5' RNA ligase family protein</fullName>
    </submittedName>
</protein>
<dbReference type="SUPFAM" id="SSF55144">
    <property type="entry name" value="LigT-like"/>
    <property type="match status" value="1"/>
</dbReference>
<dbReference type="InterPro" id="IPR009097">
    <property type="entry name" value="Cyclic_Pdiesterase"/>
</dbReference>
<dbReference type="EMBL" id="DVLP01000281">
    <property type="protein sequence ID" value="HIT75785.1"/>
    <property type="molecule type" value="Genomic_DNA"/>
</dbReference>
<gene>
    <name evidence="1" type="ORF">IAA98_09385</name>
</gene>
<sequence>WRQRTDPVAPGVPAHITVLVPFLPLPRISAVDLAWLGQYFAGVRLERRVAFDQVRSFPSVVWLSPSDPAPFIRITEGIHQHWPECPPYEGKFDEVIPHLTVAHGSDLEHLVRLDLADELPITGRIEAAHLFAWTQGRWSDRATFPLGE</sequence>
<dbReference type="Gene3D" id="3.90.1140.10">
    <property type="entry name" value="Cyclic phosphodiesterase"/>
    <property type="match status" value="1"/>
</dbReference>
<reference evidence="1" key="2">
    <citation type="journal article" date="2021" name="PeerJ">
        <title>Extensive microbial diversity within the chicken gut microbiome revealed by metagenomics and culture.</title>
        <authorList>
            <person name="Gilroy R."/>
            <person name="Ravi A."/>
            <person name="Getino M."/>
            <person name="Pursley I."/>
            <person name="Horton D.L."/>
            <person name="Alikhan N.F."/>
            <person name="Baker D."/>
            <person name="Gharbi K."/>
            <person name="Hall N."/>
            <person name="Watson M."/>
            <person name="Adriaenssens E.M."/>
            <person name="Foster-Nyarko E."/>
            <person name="Jarju S."/>
            <person name="Secka A."/>
            <person name="Antonio M."/>
            <person name="Oren A."/>
            <person name="Chaudhuri R.R."/>
            <person name="La Ragione R."/>
            <person name="Hildebrand F."/>
            <person name="Pallen M.J."/>
        </authorList>
    </citation>
    <scope>NUCLEOTIDE SEQUENCE</scope>
    <source>
        <strain evidence="1">ChiGjej1B1-24693</strain>
    </source>
</reference>
<proteinExistence type="predicted"/>